<dbReference type="RefSeq" id="WP_116002116.1">
    <property type="nucleotide sequence ID" value="NZ_QUOV01000001.1"/>
</dbReference>
<dbReference type="OrthoDB" id="6272731at2"/>
<reference evidence="2 3" key="1">
    <citation type="submission" date="2018-08" db="EMBL/GenBank/DDBJ databases">
        <title>Thalassotalea euphylliae genome.</title>
        <authorList>
            <person name="Summers S."/>
            <person name="Rice S.A."/>
            <person name="Freckelton M.L."/>
            <person name="Nedved B.T."/>
            <person name="Hadfield M.G."/>
        </authorList>
    </citation>
    <scope>NUCLEOTIDE SEQUENCE [LARGE SCALE GENOMIC DNA]</scope>
    <source>
        <strain evidence="2 3">H2</strain>
    </source>
</reference>
<organism evidence="2 3">
    <name type="scientific">Thalassotalea euphylliae</name>
    <dbReference type="NCBI Taxonomy" id="1655234"/>
    <lineage>
        <taxon>Bacteria</taxon>
        <taxon>Pseudomonadati</taxon>
        <taxon>Pseudomonadota</taxon>
        <taxon>Gammaproteobacteria</taxon>
        <taxon>Alteromonadales</taxon>
        <taxon>Colwelliaceae</taxon>
        <taxon>Thalassotalea</taxon>
    </lineage>
</organism>
<comment type="caution">
    <text evidence="2">The sequence shown here is derived from an EMBL/GenBank/DDBJ whole genome shotgun (WGS) entry which is preliminary data.</text>
</comment>
<evidence type="ECO:0000313" key="2">
    <source>
        <dbReference type="EMBL" id="REL37120.1"/>
    </source>
</evidence>
<evidence type="ECO:0000313" key="3">
    <source>
        <dbReference type="Proteomes" id="UP000256999"/>
    </source>
</evidence>
<keyword evidence="1" id="KW-0812">Transmembrane</keyword>
<dbReference type="Proteomes" id="UP000256999">
    <property type="component" value="Unassembled WGS sequence"/>
</dbReference>
<dbReference type="AlphaFoldDB" id="A0A3E0UJQ4"/>
<protein>
    <submittedName>
        <fullName evidence="2">Uncharacterized protein</fullName>
    </submittedName>
</protein>
<name>A0A3E0UJQ4_9GAMM</name>
<keyword evidence="1" id="KW-0472">Membrane</keyword>
<keyword evidence="1" id="KW-1133">Transmembrane helix</keyword>
<gene>
    <name evidence="2" type="ORF">DXX92_18375</name>
</gene>
<feature type="transmembrane region" description="Helical" evidence="1">
    <location>
        <begin position="325"/>
        <end position="346"/>
    </location>
</feature>
<proteinExistence type="predicted"/>
<evidence type="ECO:0000256" key="1">
    <source>
        <dbReference type="SAM" id="Phobius"/>
    </source>
</evidence>
<sequence>MNDIDQKELVFNLLIELYSVGKGNIEVSSFDTFSLTKEFSLNSRVISILQELNKQSELLGKLELNVDYEDVSFETLEPEDVCTHLSISINKPQDKKPIFFATSAIELIDKQAPFLAKGAALPDYYYLVNEGYKSTSKDKPVWFNNLSVVQDWFALFRSLSDIDKPTENGELIYFIAKRDKDKFLKHTELELIIDYSFTKIQNIPKLGEFTTLLQSKSDLHTEERKVFFKQAIVQVLSDVAEEKTSKVPVVKSLLENIDKLTASYHEQVQVFIQNFALDEFHNEVENKYFEYIESINKTVGDVQAKMFAVPASLIGIGALLKASSWLSYSFIVLGIFIVCLFSQFIISEQFSRFKQIQDSINFVFRKLTEDGIQKLDRTKVIKEIREMKERLGAAIESKKERLVWYGVFVWINLLLVPLLLWLKLYVAIT</sequence>
<dbReference type="EMBL" id="QUOV01000001">
    <property type="protein sequence ID" value="REL37120.1"/>
    <property type="molecule type" value="Genomic_DNA"/>
</dbReference>
<accession>A0A3E0UJQ4</accession>
<feature type="transmembrane region" description="Helical" evidence="1">
    <location>
        <begin position="402"/>
        <end position="422"/>
    </location>
</feature>